<protein>
    <submittedName>
        <fullName evidence="5">Spermatogenesis associated 21</fullName>
    </submittedName>
</protein>
<dbReference type="InterPro" id="IPR018247">
    <property type="entry name" value="EF_Hand_1_Ca_BS"/>
</dbReference>
<dbReference type="PROSITE" id="PS50222">
    <property type="entry name" value="EF_HAND_2"/>
    <property type="match status" value="1"/>
</dbReference>
<feature type="domain" description="EF-hand" evidence="4">
    <location>
        <begin position="493"/>
        <end position="528"/>
    </location>
</feature>
<comment type="caution">
    <text evidence="5">The sequence shown here is derived from an EMBL/GenBank/DDBJ whole genome shotgun (WGS) entry which is preliminary data.</text>
</comment>
<feature type="region of interest" description="Disordered" evidence="3">
    <location>
        <begin position="325"/>
        <end position="353"/>
    </location>
</feature>
<evidence type="ECO:0000256" key="2">
    <source>
        <dbReference type="ARBA" id="ARBA00022837"/>
    </source>
</evidence>
<accession>A0A7J8AB38</accession>
<feature type="compositionally biased region" description="Pro residues" evidence="3">
    <location>
        <begin position="268"/>
        <end position="277"/>
    </location>
</feature>
<keyword evidence="1" id="KW-0479">Metal-binding</keyword>
<dbReference type="InterPro" id="IPR002048">
    <property type="entry name" value="EF_hand_dom"/>
</dbReference>
<dbReference type="GO" id="GO:0005509">
    <property type="term" value="F:calcium ion binding"/>
    <property type="evidence" value="ECO:0007669"/>
    <property type="project" value="InterPro"/>
</dbReference>
<keyword evidence="2" id="KW-0106">Calcium</keyword>
<dbReference type="InterPro" id="IPR011992">
    <property type="entry name" value="EF-hand-dom_pair"/>
</dbReference>
<gene>
    <name evidence="5" type="ORF">mPipKuh1_016514</name>
</gene>
<dbReference type="Gene3D" id="1.10.238.10">
    <property type="entry name" value="EF-hand"/>
    <property type="match status" value="1"/>
</dbReference>
<dbReference type="SUPFAM" id="SSF47473">
    <property type="entry name" value="EF-hand"/>
    <property type="match status" value="1"/>
</dbReference>
<proteinExistence type="predicted"/>
<sequence length="698" mass="75766">MDNRNAQMHMEDMIKSPGAQPSPGLRTRRKSAGVEPALSGVNQVIFADAAGTGSRKEPLPAPERPKKRPGHREASEEGPPELRIQEQSHLADLGKKLSSLAPQERPEELQVGQDQAKPGSEPGVLPCSVSPAPEGLQQQGSGQETEDLQERQQNPRTVKGQAPKRCQPTPGHKAASGSDLVQTAEPSCTLDSCGQYLEDKPPKEAGAPHIRPQGTLPEPGLGGDKDGSQEAKPLMPRTPEKTGNSFPTPTPGPHPPREGVKAVEMKPAPGPVPPPEVRGPGERRELGCAPKQPPEPTPTTGAQNLGSPGQGFMKCLLEVEEEEAMHRRATRARSLPNRKAPKTLNPVPASAPVGNSASNLTLTLPQTPASAPAMAPSWVRPPAPGPIPVPVGAPVPAAVPVTVLPAPSLDLGWRKTVFLHHSNERSLSHAKARQELEERCFLNLCQNWEARSEEHLTLKQEEAFHSYFEIFNGPGEVDAHSLQNVLLIVGISLTPVQVEDALMSADIDGDGHVGFKDFLAVMTDTKRFFCSVEQNVLTATPNPHTLLFEILSLLVEMLALPETALEEITNYYQKKLKEGTCKAREMESAIGRLRSRKKLPYNLQQADTLEVPERRVLRILNRLKQQSYAANLQSPYAQVPCIPLCPRLDKKMVGRNQCTPTNPSPDIHSLYLQTGSQGSREHSSDGRKWLSSVPARTH</sequence>
<feature type="compositionally biased region" description="Basic and acidic residues" evidence="3">
    <location>
        <begin position="1"/>
        <end position="14"/>
    </location>
</feature>
<name>A0A7J8AB38_PIPKU</name>
<evidence type="ECO:0000256" key="1">
    <source>
        <dbReference type="ARBA" id="ARBA00022723"/>
    </source>
</evidence>
<feature type="compositionally biased region" description="Polar residues" evidence="3">
    <location>
        <begin position="298"/>
        <end position="307"/>
    </location>
</feature>
<dbReference type="Proteomes" id="UP000558488">
    <property type="component" value="Unassembled WGS sequence"/>
</dbReference>
<reference evidence="5 6" key="1">
    <citation type="journal article" date="2020" name="Nature">
        <title>Six reference-quality genomes reveal evolution of bat adaptations.</title>
        <authorList>
            <person name="Jebb D."/>
            <person name="Huang Z."/>
            <person name="Pippel M."/>
            <person name="Hughes G.M."/>
            <person name="Lavrichenko K."/>
            <person name="Devanna P."/>
            <person name="Winkler S."/>
            <person name="Jermiin L.S."/>
            <person name="Skirmuntt E.C."/>
            <person name="Katzourakis A."/>
            <person name="Burkitt-Gray L."/>
            <person name="Ray D.A."/>
            <person name="Sullivan K.A.M."/>
            <person name="Roscito J.G."/>
            <person name="Kirilenko B.M."/>
            <person name="Davalos L.M."/>
            <person name="Corthals A.P."/>
            <person name="Power M.L."/>
            <person name="Jones G."/>
            <person name="Ransome R.D."/>
            <person name="Dechmann D.K.N."/>
            <person name="Locatelli A.G."/>
            <person name="Puechmaille S.J."/>
            <person name="Fedrigo O."/>
            <person name="Jarvis E.D."/>
            <person name="Hiller M."/>
            <person name="Vernes S.C."/>
            <person name="Myers E.W."/>
            <person name="Teeling E.C."/>
        </authorList>
    </citation>
    <scope>NUCLEOTIDE SEQUENCE [LARGE SCALE GENOMIC DNA]</scope>
    <source>
        <strain evidence="5">MPipKuh1</strain>
        <tissue evidence="5">Flight muscle</tissue>
    </source>
</reference>
<feature type="region of interest" description="Disordered" evidence="3">
    <location>
        <begin position="1"/>
        <end position="308"/>
    </location>
</feature>
<feature type="compositionally biased region" description="Basic and acidic residues" evidence="3">
    <location>
        <begin position="255"/>
        <end position="264"/>
    </location>
</feature>
<evidence type="ECO:0000256" key="3">
    <source>
        <dbReference type="SAM" id="MobiDB-lite"/>
    </source>
</evidence>
<dbReference type="InterPro" id="IPR043520">
    <property type="entry name" value="SPT21"/>
</dbReference>
<dbReference type="AlphaFoldDB" id="A0A7J8AB38"/>
<feature type="compositionally biased region" description="Basic and acidic residues" evidence="3">
    <location>
        <begin position="679"/>
        <end position="688"/>
    </location>
</feature>
<dbReference type="PANTHER" id="PTHR47500">
    <property type="entry name" value="EF-HAND CALCIUM-BINDING DOMAIN-CONTAINING PROTEIN"/>
    <property type="match status" value="1"/>
</dbReference>
<evidence type="ECO:0000313" key="6">
    <source>
        <dbReference type="Proteomes" id="UP000558488"/>
    </source>
</evidence>
<feature type="region of interest" description="Disordered" evidence="3">
    <location>
        <begin position="675"/>
        <end position="698"/>
    </location>
</feature>
<dbReference type="OrthoDB" id="9834398at2759"/>
<dbReference type="PANTHER" id="PTHR47500:SF1">
    <property type="entry name" value="SPERMATOGENESIS-ASSOCIATED PROTEIN 21"/>
    <property type="match status" value="1"/>
</dbReference>
<dbReference type="EMBL" id="JACAGB010000002">
    <property type="protein sequence ID" value="KAF6383723.1"/>
    <property type="molecule type" value="Genomic_DNA"/>
</dbReference>
<dbReference type="CDD" id="cd00051">
    <property type="entry name" value="EFh"/>
    <property type="match status" value="1"/>
</dbReference>
<keyword evidence="6" id="KW-1185">Reference proteome</keyword>
<evidence type="ECO:0000313" key="5">
    <source>
        <dbReference type="EMBL" id="KAF6383723.1"/>
    </source>
</evidence>
<dbReference type="PROSITE" id="PS00018">
    <property type="entry name" value="EF_HAND_1"/>
    <property type="match status" value="1"/>
</dbReference>
<organism evidence="5 6">
    <name type="scientific">Pipistrellus kuhlii</name>
    <name type="common">Kuhl's pipistrelle</name>
    <dbReference type="NCBI Taxonomy" id="59472"/>
    <lineage>
        <taxon>Eukaryota</taxon>
        <taxon>Metazoa</taxon>
        <taxon>Chordata</taxon>
        <taxon>Craniata</taxon>
        <taxon>Vertebrata</taxon>
        <taxon>Euteleostomi</taxon>
        <taxon>Mammalia</taxon>
        <taxon>Eutheria</taxon>
        <taxon>Laurasiatheria</taxon>
        <taxon>Chiroptera</taxon>
        <taxon>Yangochiroptera</taxon>
        <taxon>Vespertilionidae</taxon>
        <taxon>Pipistrellus</taxon>
    </lineage>
</organism>
<evidence type="ECO:0000259" key="4">
    <source>
        <dbReference type="PROSITE" id="PS50222"/>
    </source>
</evidence>
<feature type="compositionally biased region" description="Polar residues" evidence="3">
    <location>
        <begin position="179"/>
        <end position="192"/>
    </location>
</feature>